<keyword evidence="1" id="KW-1133">Transmembrane helix</keyword>
<evidence type="ECO:0000313" key="3">
    <source>
        <dbReference type="Proteomes" id="UP000197068"/>
    </source>
</evidence>
<gene>
    <name evidence="2" type="ORF">MTCD1_02002</name>
</gene>
<reference evidence="2 3" key="1">
    <citation type="submission" date="2017-06" db="EMBL/GenBank/DDBJ databases">
        <title>Whole Genome Sequences of Colwellia marinimaniae MTCD1.</title>
        <authorList>
            <person name="Kusumoto H."/>
            <person name="Inoue M."/>
            <person name="Tanikawa K."/>
            <person name="Maeji H."/>
            <person name="Cameron J.H."/>
            <person name="Bartlett D.H."/>
        </authorList>
    </citation>
    <scope>NUCLEOTIDE SEQUENCE [LARGE SCALE GENOMIC DNA]</scope>
    <source>
        <strain evidence="2 3">MTCD1</strain>
    </source>
</reference>
<keyword evidence="3" id="KW-1185">Reference proteome</keyword>
<feature type="transmembrane region" description="Helical" evidence="1">
    <location>
        <begin position="7"/>
        <end position="28"/>
    </location>
</feature>
<comment type="caution">
    <text evidence="2">The sequence shown here is derived from an EMBL/GenBank/DDBJ whole genome shotgun (WGS) entry which is preliminary data.</text>
</comment>
<dbReference type="Proteomes" id="UP000197068">
    <property type="component" value="Unassembled WGS sequence"/>
</dbReference>
<feature type="transmembrane region" description="Helical" evidence="1">
    <location>
        <begin position="57"/>
        <end position="80"/>
    </location>
</feature>
<proteinExistence type="predicted"/>
<evidence type="ECO:0000313" key="2">
    <source>
        <dbReference type="EMBL" id="GAW96388.1"/>
    </source>
</evidence>
<protein>
    <submittedName>
        <fullName evidence="2">Uncharacterized protein</fullName>
    </submittedName>
</protein>
<evidence type="ECO:0000256" key="1">
    <source>
        <dbReference type="SAM" id="Phobius"/>
    </source>
</evidence>
<dbReference type="EMBL" id="BDQM01000014">
    <property type="protein sequence ID" value="GAW96388.1"/>
    <property type="molecule type" value="Genomic_DNA"/>
</dbReference>
<organism evidence="2 3">
    <name type="scientific">Colwellia marinimaniae</name>
    <dbReference type="NCBI Taxonomy" id="1513592"/>
    <lineage>
        <taxon>Bacteria</taxon>
        <taxon>Pseudomonadati</taxon>
        <taxon>Pseudomonadota</taxon>
        <taxon>Gammaproteobacteria</taxon>
        <taxon>Alteromonadales</taxon>
        <taxon>Colwelliaceae</taxon>
        <taxon>Colwellia</taxon>
    </lineage>
</organism>
<accession>A0ABQ0MVK3</accession>
<keyword evidence="1" id="KW-0812">Transmembrane</keyword>
<sequence length="90" mass="9964">MNQNVMPTFVGVFTSLFAIWALHTFLIVDDCLDNGGSFDYATAKCLLENGQTYESTLATIAVVLYFVVGFVVSFLVSNLIRKVFKIKAKS</sequence>
<name>A0ABQ0MVK3_9GAMM</name>
<keyword evidence="1" id="KW-0472">Membrane</keyword>
<dbReference type="RefSeq" id="WP_057181030.1">
    <property type="nucleotide sequence ID" value="NZ_BDQM01000014.1"/>
</dbReference>